<reference evidence="7" key="1">
    <citation type="journal article" date="2014" name="Genome Biol. Evol.">
        <title>Pangenome evidence for extensive interdomain horizontal transfer affecting lineage core and shell genes in uncultured planktonic thaumarchaeota and euryarchaeota.</title>
        <authorList>
            <person name="Deschamps P."/>
            <person name="Zivanovic Y."/>
            <person name="Moreira D."/>
            <person name="Rodriguez-Valera F."/>
            <person name="Lopez-Garcia P."/>
        </authorList>
    </citation>
    <scope>NUCLEOTIDE SEQUENCE</scope>
</reference>
<evidence type="ECO:0000256" key="5">
    <source>
        <dbReference type="PIRSR" id="PIRSR017269-1"/>
    </source>
</evidence>
<keyword evidence="4" id="KW-0819">tRNA processing</keyword>
<dbReference type="PIRSF" id="PIRSF017269">
    <property type="entry name" value="GCD14"/>
    <property type="match status" value="1"/>
</dbReference>
<feature type="binding site" evidence="5">
    <location>
        <position position="121"/>
    </location>
    <ligand>
        <name>S-adenosyl-L-methionine</name>
        <dbReference type="ChEBI" id="CHEBI:59789"/>
    </ligand>
</feature>
<feature type="binding site" evidence="5">
    <location>
        <position position="141"/>
    </location>
    <ligand>
        <name>S-adenosyl-L-methionine</name>
        <dbReference type="ChEBI" id="CHEBI:59789"/>
    </ligand>
</feature>
<organism evidence="7">
    <name type="scientific">uncultured marine group II/III euryarchaeote AD1000_59_C09</name>
    <dbReference type="NCBI Taxonomy" id="1457791"/>
    <lineage>
        <taxon>Archaea</taxon>
        <taxon>Methanobacteriati</taxon>
        <taxon>Methanobacteriota</taxon>
        <taxon>environmental samples</taxon>
    </lineage>
</organism>
<evidence type="ECO:0000313" key="7">
    <source>
        <dbReference type="EMBL" id="AIE95183.1"/>
    </source>
</evidence>
<gene>
    <name evidence="7" type="primary">GCD14</name>
    <name evidence="7" type="synonym">TRM61</name>
</gene>
<dbReference type="PROSITE" id="PS51620">
    <property type="entry name" value="SAM_TRM61"/>
    <property type="match status" value="1"/>
</dbReference>
<keyword evidence="3 5" id="KW-0949">S-adenosyl-L-methionine</keyword>
<evidence type="ECO:0000256" key="4">
    <source>
        <dbReference type="ARBA" id="ARBA00022694"/>
    </source>
</evidence>
<dbReference type="InterPro" id="IPR014816">
    <property type="entry name" value="tRNA_MeTrfase_Gcd14"/>
</dbReference>
<name>A0A075FUY6_9EURY</name>
<dbReference type="Pfam" id="PF08704">
    <property type="entry name" value="GCD14"/>
    <property type="match status" value="1"/>
</dbReference>
<dbReference type="GO" id="GO:0160107">
    <property type="term" value="F:tRNA (adenine(58)-N1)-methyltransferase activity"/>
    <property type="evidence" value="ECO:0007669"/>
    <property type="project" value="InterPro"/>
</dbReference>
<evidence type="ECO:0000256" key="3">
    <source>
        <dbReference type="ARBA" id="ARBA00022691"/>
    </source>
</evidence>
<feature type="binding site" evidence="5">
    <location>
        <position position="126"/>
    </location>
    <ligand>
        <name>S-adenosyl-L-methionine</name>
        <dbReference type="ChEBI" id="CHEBI:59789"/>
    </ligand>
</feature>
<dbReference type="EMBL" id="KF900443">
    <property type="protein sequence ID" value="AIE95183.1"/>
    <property type="molecule type" value="Genomic_DNA"/>
</dbReference>
<dbReference type="Gene3D" id="3.40.50.150">
    <property type="entry name" value="Vaccinia Virus protein VP39"/>
    <property type="match status" value="1"/>
</dbReference>
<dbReference type="PANTHER" id="PTHR12133:SF1">
    <property type="entry name" value="TRNA (ADENINE(58)-N(1))-METHYLTRANSFERASE, MITOCHONDRIAL"/>
    <property type="match status" value="1"/>
</dbReference>
<dbReference type="GO" id="GO:0043827">
    <property type="term" value="F:tRNA (adenine(57)-N1)/(adenine(58)-N1)-methyltransferase activity"/>
    <property type="evidence" value="ECO:0007669"/>
    <property type="project" value="UniProtKB-EC"/>
</dbReference>
<feature type="binding site" evidence="5">
    <location>
        <begin position="100"/>
        <end position="103"/>
    </location>
    <ligand>
        <name>S-adenosyl-L-methionine</name>
        <dbReference type="ChEBI" id="CHEBI:59789"/>
    </ligand>
</feature>
<dbReference type="PANTHER" id="PTHR12133">
    <property type="entry name" value="TRNA (ADENINE(58)-N(1))-METHYLTRANSFERASE"/>
    <property type="match status" value="1"/>
</dbReference>
<dbReference type="SUPFAM" id="SSF53335">
    <property type="entry name" value="S-adenosyl-L-methionine-dependent methyltransferases"/>
    <property type="match status" value="1"/>
</dbReference>
<protein>
    <submittedName>
        <fullName evidence="7">tRNA (1-methyladenosine) methyltransferase (TRM61, GCD14)</fullName>
        <ecNumber evidence="7">2.1.1.219</ecNumber>
    </submittedName>
</protein>
<dbReference type="GO" id="GO:0031515">
    <property type="term" value="C:tRNA (m1A) methyltransferase complex"/>
    <property type="evidence" value="ECO:0007669"/>
    <property type="project" value="InterPro"/>
</dbReference>
<feature type="domain" description="tRNA (adenine(58)-N(1))-methyltransferase catalytic subunit TRM61 C-terminal" evidence="6">
    <location>
        <begin position="65"/>
        <end position="226"/>
    </location>
</feature>
<keyword evidence="2 7" id="KW-0808">Transferase</keyword>
<evidence type="ECO:0000256" key="1">
    <source>
        <dbReference type="ARBA" id="ARBA00022603"/>
    </source>
</evidence>
<evidence type="ECO:0000256" key="2">
    <source>
        <dbReference type="ARBA" id="ARBA00022679"/>
    </source>
</evidence>
<feature type="binding site" evidence="5">
    <location>
        <position position="165"/>
    </location>
    <ligand>
        <name>S-adenosyl-L-methionine</name>
        <dbReference type="ChEBI" id="CHEBI:59789"/>
    </ligand>
</feature>
<dbReference type="AlphaFoldDB" id="A0A075FUY6"/>
<accession>A0A075FUY6</accession>
<keyword evidence="1 7" id="KW-0489">Methyltransferase</keyword>
<sequence>MSNWNLLIINGSAHLVDLDSEIIEVDGFGRFPSEAVRGQKLGSAFDLLGEKCLIARYALSDIQSNLKRGPQIVLPKDIAWMIYKSGLATGDTVVEAGCGSAALTLALAQAVAPDGKVITFEHNPRHFKVAEKNLGMSPWKDLVEIRSSELGDKTKEIEADAIVLDLPNPNEIVEFSKRSLRIGGFMLSYVPTVNQVENLLVSLKGWKEIEIVEVIQRDWQSKSNALRPKTNMLGHTGFIISARWNG</sequence>
<dbReference type="GO" id="GO:0030488">
    <property type="term" value="P:tRNA methylation"/>
    <property type="evidence" value="ECO:0007669"/>
    <property type="project" value="InterPro"/>
</dbReference>
<dbReference type="InterPro" id="IPR029063">
    <property type="entry name" value="SAM-dependent_MTases_sf"/>
</dbReference>
<proteinExistence type="predicted"/>
<evidence type="ECO:0000259" key="6">
    <source>
        <dbReference type="Pfam" id="PF08704"/>
    </source>
</evidence>
<dbReference type="InterPro" id="IPR049470">
    <property type="entry name" value="TRM61_C"/>
</dbReference>
<dbReference type="EC" id="2.1.1.219" evidence="7"/>